<dbReference type="Proteomes" id="UP001164250">
    <property type="component" value="Chromosome 3"/>
</dbReference>
<name>A0ACC1BVE2_9ROSI</name>
<evidence type="ECO:0000313" key="2">
    <source>
        <dbReference type="Proteomes" id="UP001164250"/>
    </source>
</evidence>
<comment type="caution">
    <text evidence="1">The sequence shown here is derived from an EMBL/GenBank/DDBJ whole genome shotgun (WGS) entry which is preliminary data.</text>
</comment>
<evidence type="ECO:0000313" key="1">
    <source>
        <dbReference type="EMBL" id="KAJ0103039.1"/>
    </source>
</evidence>
<keyword evidence="2" id="KW-1185">Reference proteome</keyword>
<accession>A0ACC1BVE2</accession>
<gene>
    <name evidence="1" type="ORF">Patl1_04344</name>
</gene>
<proteinExistence type="predicted"/>
<dbReference type="EMBL" id="CM047899">
    <property type="protein sequence ID" value="KAJ0103039.1"/>
    <property type="molecule type" value="Genomic_DNA"/>
</dbReference>
<organism evidence="1 2">
    <name type="scientific">Pistacia atlantica</name>
    <dbReference type="NCBI Taxonomy" id="434234"/>
    <lineage>
        <taxon>Eukaryota</taxon>
        <taxon>Viridiplantae</taxon>
        <taxon>Streptophyta</taxon>
        <taxon>Embryophyta</taxon>
        <taxon>Tracheophyta</taxon>
        <taxon>Spermatophyta</taxon>
        <taxon>Magnoliopsida</taxon>
        <taxon>eudicotyledons</taxon>
        <taxon>Gunneridae</taxon>
        <taxon>Pentapetalae</taxon>
        <taxon>rosids</taxon>
        <taxon>malvids</taxon>
        <taxon>Sapindales</taxon>
        <taxon>Anacardiaceae</taxon>
        <taxon>Pistacia</taxon>
    </lineage>
</organism>
<protein>
    <submittedName>
        <fullName evidence="1">Uncharacterized protein</fullName>
    </submittedName>
</protein>
<sequence length="112" mass="12839">MLKNPYDRHRIVHQMLNRTTGTYVFLDFGHEAFIFAGISELLGNIWGAVRSTFQLASTSEATVSTYEVFRAVKSILNGFVALFMACNRHCLSRMSRYEFILGNRCDLLEFTC</sequence>
<reference evidence="2" key="1">
    <citation type="journal article" date="2023" name="G3 (Bethesda)">
        <title>Genome assembly and association tests identify interacting loci associated with vigor, precocity, and sex in interspecific pistachio rootstocks.</title>
        <authorList>
            <person name="Palmer W."/>
            <person name="Jacygrad E."/>
            <person name="Sagayaradj S."/>
            <person name="Cavanaugh K."/>
            <person name="Han R."/>
            <person name="Bertier L."/>
            <person name="Beede B."/>
            <person name="Kafkas S."/>
            <person name="Golino D."/>
            <person name="Preece J."/>
            <person name="Michelmore R."/>
        </authorList>
    </citation>
    <scope>NUCLEOTIDE SEQUENCE [LARGE SCALE GENOMIC DNA]</scope>
</reference>